<gene>
    <name evidence="1" type="ORF">K7432_018508</name>
</gene>
<evidence type="ECO:0000313" key="1">
    <source>
        <dbReference type="EMBL" id="KAK9659785.1"/>
    </source>
</evidence>
<dbReference type="Proteomes" id="UP001479436">
    <property type="component" value="Unassembled WGS sequence"/>
</dbReference>
<name>A0ABR2VJR5_9FUNG</name>
<accession>A0ABR2VJR5</accession>
<evidence type="ECO:0000313" key="2">
    <source>
        <dbReference type="Proteomes" id="UP001479436"/>
    </source>
</evidence>
<keyword evidence="2" id="KW-1185">Reference proteome</keyword>
<organism evidence="1 2">
    <name type="scientific">Basidiobolus ranarum</name>
    <dbReference type="NCBI Taxonomy" id="34480"/>
    <lineage>
        <taxon>Eukaryota</taxon>
        <taxon>Fungi</taxon>
        <taxon>Fungi incertae sedis</taxon>
        <taxon>Zoopagomycota</taxon>
        <taxon>Entomophthoromycotina</taxon>
        <taxon>Basidiobolomycetes</taxon>
        <taxon>Basidiobolales</taxon>
        <taxon>Basidiobolaceae</taxon>
        <taxon>Basidiobolus</taxon>
    </lineage>
</organism>
<proteinExistence type="predicted"/>
<comment type="caution">
    <text evidence="1">The sequence shown here is derived from an EMBL/GenBank/DDBJ whole genome shotgun (WGS) entry which is preliminary data.</text>
</comment>
<dbReference type="EMBL" id="JASJQH010013173">
    <property type="protein sequence ID" value="KAK9659785.1"/>
    <property type="molecule type" value="Genomic_DNA"/>
</dbReference>
<protein>
    <submittedName>
        <fullName evidence="1">Uncharacterized protein</fullName>
    </submittedName>
</protein>
<reference evidence="1 2" key="1">
    <citation type="submission" date="2023-04" db="EMBL/GenBank/DDBJ databases">
        <title>Genome of Basidiobolus ranarum AG-B5.</title>
        <authorList>
            <person name="Stajich J.E."/>
            <person name="Carter-House D."/>
            <person name="Gryganskyi A."/>
        </authorList>
    </citation>
    <scope>NUCLEOTIDE SEQUENCE [LARGE SCALE GENOMIC DNA]</scope>
    <source>
        <strain evidence="1 2">AG-B5</strain>
    </source>
</reference>
<sequence>MVVDPAVTEEELVAMVLELVVMVVATVVDPVVMAAVLVEMVVVTEVLMTQLITLVLTKCSMSNISHNLHIASHCVINKFVGQISPHVLIQ</sequence>